<dbReference type="PANTHER" id="PTHR30222">
    <property type="entry name" value="SPERMIDINE/PUTRESCINE-BINDING PERIPLASMIC PROTEIN"/>
    <property type="match status" value="1"/>
</dbReference>
<feature type="signal peptide" evidence="6">
    <location>
        <begin position="1"/>
        <end position="21"/>
    </location>
</feature>
<dbReference type="EMBL" id="WOEY01000013">
    <property type="protein sequence ID" value="NPT40265.1"/>
    <property type="molecule type" value="Genomic_DNA"/>
</dbReference>
<proteinExistence type="inferred from homology"/>
<feature type="chain" id="PRO_5045696904" description="Putrescine-binding periplasmic protein" evidence="6">
    <location>
        <begin position="22"/>
        <end position="364"/>
    </location>
</feature>
<gene>
    <name evidence="7" type="ORF">GNZ12_02825</name>
</gene>
<dbReference type="SUPFAM" id="SSF53850">
    <property type="entry name" value="Periplasmic binding protein-like II"/>
    <property type="match status" value="1"/>
</dbReference>
<dbReference type="PANTHER" id="PTHR30222:SF12">
    <property type="entry name" value="NORSPERMIDINE SENSOR"/>
    <property type="match status" value="1"/>
</dbReference>
<organism evidence="7 8">
    <name type="scientific">Paraburkholderia solitsugae</name>
    <dbReference type="NCBI Taxonomy" id="2675748"/>
    <lineage>
        <taxon>Bacteria</taxon>
        <taxon>Pseudomonadati</taxon>
        <taxon>Pseudomonadota</taxon>
        <taxon>Betaproteobacteria</taxon>
        <taxon>Burkholderiales</taxon>
        <taxon>Burkholderiaceae</taxon>
        <taxon>Paraburkholderia</taxon>
    </lineage>
</organism>
<keyword evidence="3 6" id="KW-0732">Signal</keyword>
<evidence type="ECO:0000256" key="2">
    <source>
        <dbReference type="ARBA" id="ARBA00022448"/>
    </source>
</evidence>
<comment type="caution">
    <text evidence="7">The sequence shown here is derived from an EMBL/GenBank/DDBJ whole genome shotgun (WGS) entry which is preliminary data.</text>
</comment>
<keyword evidence="2 5" id="KW-0813">Transport</keyword>
<dbReference type="PIRSF" id="PIRSF019574">
    <property type="entry name" value="Periplasmic_polyamine_BP"/>
    <property type="match status" value="1"/>
</dbReference>
<keyword evidence="4 5" id="KW-0574">Periplasm</keyword>
<dbReference type="InterPro" id="IPR001188">
    <property type="entry name" value="Sperm_putr-bd"/>
</dbReference>
<protein>
    <recommendedName>
        <fullName evidence="5">Putrescine-binding periplasmic protein</fullName>
    </recommendedName>
</protein>
<dbReference type="Gene3D" id="3.40.190.10">
    <property type="entry name" value="Periplasmic binding protein-like II"/>
    <property type="match status" value="2"/>
</dbReference>
<evidence type="ECO:0000313" key="8">
    <source>
        <dbReference type="Proteomes" id="UP000652198"/>
    </source>
</evidence>
<comment type="function">
    <text evidence="5">Required for the activity of the bacterial periplasmic transport system of putrescine.</text>
</comment>
<keyword evidence="8" id="KW-1185">Reference proteome</keyword>
<comment type="similarity">
    <text evidence="5">Belongs to the bacterial solute-binding protein PotD/PotF family.</text>
</comment>
<reference evidence="7 8" key="1">
    <citation type="submission" date="2019-11" db="EMBL/GenBank/DDBJ databases">
        <title>Metabolism of dissolved organic matter in forest soils.</title>
        <authorList>
            <person name="Cyle K.T."/>
            <person name="Wilhelm R.C."/>
            <person name="Martinez C.E."/>
        </authorList>
    </citation>
    <scope>NUCLEOTIDE SEQUENCE [LARGE SCALE GENOMIC DNA]</scope>
    <source>
        <strain evidence="7 8">1N</strain>
    </source>
</reference>
<dbReference type="RefSeq" id="WP_172308930.1">
    <property type="nucleotide sequence ID" value="NZ_WOEY01000013.1"/>
</dbReference>
<evidence type="ECO:0000256" key="5">
    <source>
        <dbReference type="PIRNR" id="PIRNR019574"/>
    </source>
</evidence>
<evidence type="ECO:0000313" key="7">
    <source>
        <dbReference type="EMBL" id="NPT40265.1"/>
    </source>
</evidence>
<dbReference type="Proteomes" id="UP000652198">
    <property type="component" value="Unassembled WGS sequence"/>
</dbReference>
<dbReference type="PRINTS" id="PR00909">
    <property type="entry name" value="SPERMDNBNDNG"/>
</dbReference>
<evidence type="ECO:0000256" key="3">
    <source>
        <dbReference type="ARBA" id="ARBA00022729"/>
    </source>
</evidence>
<comment type="subcellular location">
    <subcellularLocation>
        <location evidence="1 5">Periplasm</location>
    </subcellularLocation>
</comment>
<evidence type="ECO:0000256" key="6">
    <source>
        <dbReference type="SAM" id="SignalP"/>
    </source>
</evidence>
<dbReference type="Pfam" id="PF13416">
    <property type="entry name" value="SBP_bac_8"/>
    <property type="match status" value="1"/>
</dbReference>
<evidence type="ECO:0000256" key="1">
    <source>
        <dbReference type="ARBA" id="ARBA00004418"/>
    </source>
</evidence>
<name>A0ABX2BH64_9BURK</name>
<sequence length="364" mass="40223">MKASIPLVFVSVVLGHGAALAATGTLNVLNWSDYIGKDTVAQYQQATGVKVKYDALDSDDTLQAKLLSGHTGYDVVYPTLTYMANQIEAGVYEKLDWTKIPNRSNIDPELMKKISKMDPGNRYGVPYAWGTEGISINLKQVGAVLGKDVDLDALGWNLLFNPAVVSKLSKCGVSIVDSPADVFPIVLSYMGRDPNSKNVSDYRDAYNVLKKIRPYVTQFSSTYLNDVAGGDVCVAYSWSGDAGMIKRRVMEAHRNFEIKYLVPKGGGGVWFTMMAIPKDAENKEDAYKWINFILKPDVSAGITNDTTYPTGNVAARSMINANLVNDTSIYPTSEQVKTYFVLQPIDPDIRHTINKLWLDFKADR</sequence>
<accession>A0ABX2BH64</accession>
<evidence type="ECO:0000256" key="4">
    <source>
        <dbReference type="ARBA" id="ARBA00022764"/>
    </source>
</evidence>
<dbReference type="InterPro" id="IPR006059">
    <property type="entry name" value="SBP"/>
</dbReference>